<accession>A0AA40F8U0</accession>
<organism evidence="2 3">
    <name type="scientific">Schizothecium vesticola</name>
    <dbReference type="NCBI Taxonomy" id="314040"/>
    <lineage>
        <taxon>Eukaryota</taxon>
        <taxon>Fungi</taxon>
        <taxon>Dikarya</taxon>
        <taxon>Ascomycota</taxon>
        <taxon>Pezizomycotina</taxon>
        <taxon>Sordariomycetes</taxon>
        <taxon>Sordariomycetidae</taxon>
        <taxon>Sordariales</taxon>
        <taxon>Schizotheciaceae</taxon>
        <taxon>Schizothecium</taxon>
    </lineage>
</organism>
<protein>
    <submittedName>
        <fullName evidence="2">Uncharacterized protein</fullName>
    </submittedName>
</protein>
<dbReference type="Proteomes" id="UP001172155">
    <property type="component" value="Unassembled WGS sequence"/>
</dbReference>
<sequence length="100" mass="11099">MPARSPPAATPARSTPLATRSSSKVRVATADTRREPENLAFLARQQLSFGTPTVLFFCEDAAKTYLIEPGAPGKRPNQVWWDMVEEDKEHVVTRIAEICD</sequence>
<proteinExistence type="predicted"/>
<dbReference type="EMBL" id="JAUKUD010000001">
    <property type="protein sequence ID" value="KAK0752826.1"/>
    <property type="molecule type" value="Genomic_DNA"/>
</dbReference>
<evidence type="ECO:0000256" key="1">
    <source>
        <dbReference type="SAM" id="MobiDB-lite"/>
    </source>
</evidence>
<keyword evidence="3" id="KW-1185">Reference proteome</keyword>
<evidence type="ECO:0000313" key="2">
    <source>
        <dbReference type="EMBL" id="KAK0752826.1"/>
    </source>
</evidence>
<evidence type="ECO:0000313" key="3">
    <source>
        <dbReference type="Proteomes" id="UP001172155"/>
    </source>
</evidence>
<feature type="compositionally biased region" description="Low complexity" evidence="1">
    <location>
        <begin position="10"/>
        <end position="20"/>
    </location>
</feature>
<comment type="caution">
    <text evidence="2">The sequence shown here is derived from an EMBL/GenBank/DDBJ whole genome shotgun (WGS) entry which is preliminary data.</text>
</comment>
<gene>
    <name evidence="2" type="ORF">B0T18DRAFT_451139</name>
</gene>
<feature type="region of interest" description="Disordered" evidence="1">
    <location>
        <begin position="1"/>
        <end position="32"/>
    </location>
</feature>
<dbReference type="AlphaFoldDB" id="A0AA40F8U0"/>
<reference evidence="2" key="1">
    <citation type="submission" date="2023-06" db="EMBL/GenBank/DDBJ databases">
        <title>Genome-scale phylogeny and comparative genomics of the fungal order Sordariales.</title>
        <authorList>
            <consortium name="Lawrence Berkeley National Laboratory"/>
            <person name="Hensen N."/>
            <person name="Bonometti L."/>
            <person name="Westerberg I."/>
            <person name="Brannstrom I.O."/>
            <person name="Guillou S."/>
            <person name="Cros-Aarteil S."/>
            <person name="Calhoun S."/>
            <person name="Haridas S."/>
            <person name="Kuo A."/>
            <person name="Mondo S."/>
            <person name="Pangilinan J."/>
            <person name="Riley R."/>
            <person name="LaButti K."/>
            <person name="Andreopoulos B."/>
            <person name="Lipzen A."/>
            <person name="Chen C."/>
            <person name="Yanf M."/>
            <person name="Daum C."/>
            <person name="Ng V."/>
            <person name="Clum A."/>
            <person name="Steindorff A."/>
            <person name="Ohm R."/>
            <person name="Martin F."/>
            <person name="Silar P."/>
            <person name="Natvig D."/>
            <person name="Lalanne C."/>
            <person name="Gautier V."/>
            <person name="Ament-velasquez S.L."/>
            <person name="Kruys A."/>
            <person name="Hutchinson M.I."/>
            <person name="Powell A.J."/>
            <person name="Barry K."/>
            <person name="Miller A.N."/>
            <person name="Grigoriev I.V."/>
            <person name="Debuchy R."/>
            <person name="Gladieux P."/>
            <person name="Thoren M.H."/>
            <person name="Johannesson H."/>
        </authorList>
    </citation>
    <scope>NUCLEOTIDE SEQUENCE</scope>
    <source>
        <strain evidence="2">SMH3187-1</strain>
    </source>
</reference>
<name>A0AA40F8U0_9PEZI</name>